<accession>A0ABV6ZZ81</accession>
<keyword evidence="2" id="KW-0131">Cell cycle</keyword>
<feature type="transmembrane region" description="Helical" evidence="1">
    <location>
        <begin position="271"/>
        <end position="293"/>
    </location>
</feature>
<feature type="transmembrane region" description="Helical" evidence="1">
    <location>
        <begin position="28"/>
        <end position="50"/>
    </location>
</feature>
<keyword evidence="1" id="KW-0472">Membrane</keyword>
<proteinExistence type="predicted"/>
<name>A0ABV6ZZ81_9PROT</name>
<keyword evidence="1" id="KW-0812">Transmembrane</keyword>
<comment type="caution">
    <text evidence="2">The sequence shown here is derived from an EMBL/GenBank/DDBJ whole genome shotgun (WGS) entry which is preliminary data.</text>
</comment>
<gene>
    <name evidence="2" type="ORF">ACFOOR_11275</name>
</gene>
<dbReference type="PANTHER" id="PTHR47755:SF1">
    <property type="entry name" value="CELL DIVISION PROTEIN FTSX"/>
    <property type="match status" value="1"/>
</dbReference>
<evidence type="ECO:0000256" key="1">
    <source>
        <dbReference type="SAM" id="Phobius"/>
    </source>
</evidence>
<organism evidence="2 3">
    <name type="scientific">Hyphobacterium vulgare</name>
    <dbReference type="NCBI Taxonomy" id="1736751"/>
    <lineage>
        <taxon>Bacteria</taxon>
        <taxon>Pseudomonadati</taxon>
        <taxon>Pseudomonadota</taxon>
        <taxon>Alphaproteobacteria</taxon>
        <taxon>Maricaulales</taxon>
        <taxon>Maricaulaceae</taxon>
        <taxon>Hyphobacterium</taxon>
    </lineage>
</organism>
<evidence type="ECO:0000313" key="2">
    <source>
        <dbReference type="EMBL" id="MFC2926688.1"/>
    </source>
</evidence>
<reference evidence="3" key="1">
    <citation type="journal article" date="2019" name="Int. J. Syst. Evol. Microbiol.">
        <title>The Global Catalogue of Microorganisms (GCM) 10K type strain sequencing project: providing services to taxonomists for standard genome sequencing and annotation.</title>
        <authorList>
            <consortium name="The Broad Institute Genomics Platform"/>
            <consortium name="The Broad Institute Genome Sequencing Center for Infectious Disease"/>
            <person name="Wu L."/>
            <person name="Ma J."/>
        </authorList>
    </citation>
    <scope>NUCLEOTIDE SEQUENCE [LARGE SCALE GENOMIC DNA]</scope>
    <source>
        <strain evidence="3">KCTC 52487</strain>
    </source>
</reference>
<keyword evidence="1" id="KW-1133">Transmembrane helix</keyword>
<dbReference type="EMBL" id="JBHRSV010000020">
    <property type="protein sequence ID" value="MFC2926688.1"/>
    <property type="molecule type" value="Genomic_DNA"/>
</dbReference>
<protein>
    <submittedName>
        <fullName evidence="2">Cell division protein FtsX</fullName>
    </submittedName>
</protein>
<dbReference type="GO" id="GO:0051301">
    <property type="term" value="P:cell division"/>
    <property type="evidence" value="ECO:0007669"/>
    <property type="project" value="UniProtKB-KW"/>
</dbReference>
<sequence>MTEDPRPPAAPGKPAPLLPADSGRDRPLFAVAAILVFLACLAALGARGAWTVADGWMADLSGRMTVQILPVDGRDTGADAAEAAGLAQALPGVRRAEAGTRAEAEALLEPWLGGDGLPADLPVPLLVDIELAAMAPATAADLTAALEAAGIPARVDDHARWSEAVVRTARLARLMALGLLALIAGAAAAVIAFAARASLAARQSVVDALHLVGAQDGYIARLFERRFFVLGIRAGIAGAFFAFAIALLVTYGGPGQSEGFIPVWSFSLWDGAVLFLAPVLAGLIAALSARLAVASDLRARW</sequence>
<keyword evidence="2" id="KW-0132">Cell division</keyword>
<dbReference type="PANTHER" id="PTHR47755">
    <property type="entry name" value="CELL DIVISION PROTEIN FTSX"/>
    <property type="match status" value="1"/>
</dbReference>
<dbReference type="RefSeq" id="WP_343164679.1">
    <property type="nucleotide sequence ID" value="NZ_JBHRSV010000020.1"/>
</dbReference>
<keyword evidence="3" id="KW-1185">Reference proteome</keyword>
<dbReference type="InterPro" id="IPR004513">
    <property type="entry name" value="FtsX"/>
</dbReference>
<feature type="transmembrane region" description="Helical" evidence="1">
    <location>
        <begin position="174"/>
        <end position="195"/>
    </location>
</feature>
<dbReference type="Proteomes" id="UP001595379">
    <property type="component" value="Unassembled WGS sequence"/>
</dbReference>
<feature type="transmembrane region" description="Helical" evidence="1">
    <location>
        <begin position="227"/>
        <end position="251"/>
    </location>
</feature>
<evidence type="ECO:0000313" key="3">
    <source>
        <dbReference type="Proteomes" id="UP001595379"/>
    </source>
</evidence>